<keyword evidence="6 9" id="KW-0472">Membrane</keyword>
<dbReference type="PANTHER" id="PTHR11003:SF334">
    <property type="entry name" value="FI03418P"/>
    <property type="match status" value="1"/>
</dbReference>
<evidence type="ECO:0000313" key="16">
    <source>
        <dbReference type="RefSeq" id="XP_055863085.1"/>
    </source>
</evidence>
<dbReference type="AlphaFoldDB" id="A0A9W2YK38"/>
<feature type="transmembrane region" description="Helical" evidence="9">
    <location>
        <begin position="428"/>
        <end position="447"/>
    </location>
</feature>
<evidence type="ECO:0000256" key="3">
    <source>
        <dbReference type="ARBA" id="ARBA00022692"/>
    </source>
</evidence>
<accession>A0A9W2YK38</accession>
<evidence type="ECO:0000256" key="9">
    <source>
        <dbReference type="SAM" id="Phobius"/>
    </source>
</evidence>
<keyword evidence="11" id="KW-1185">Reference proteome</keyword>
<dbReference type="PANTHER" id="PTHR11003">
    <property type="entry name" value="POTASSIUM CHANNEL, SUBFAMILY K"/>
    <property type="match status" value="1"/>
</dbReference>
<organism evidence="11 14">
    <name type="scientific">Biomphalaria glabrata</name>
    <name type="common">Bloodfluke planorb</name>
    <name type="synonym">Freshwater snail</name>
    <dbReference type="NCBI Taxonomy" id="6526"/>
    <lineage>
        <taxon>Eukaryota</taxon>
        <taxon>Metazoa</taxon>
        <taxon>Spiralia</taxon>
        <taxon>Lophotrochozoa</taxon>
        <taxon>Mollusca</taxon>
        <taxon>Gastropoda</taxon>
        <taxon>Heterobranchia</taxon>
        <taxon>Euthyneura</taxon>
        <taxon>Panpulmonata</taxon>
        <taxon>Hygrophila</taxon>
        <taxon>Lymnaeoidea</taxon>
        <taxon>Planorbidae</taxon>
        <taxon>Biomphalaria</taxon>
    </lineage>
</organism>
<dbReference type="InterPro" id="IPR013099">
    <property type="entry name" value="K_chnl_dom"/>
</dbReference>
<dbReference type="RefSeq" id="XP_055863084.1">
    <property type="nucleotide sequence ID" value="XM_056007109.1"/>
</dbReference>
<dbReference type="RefSeq" id="XP_055863085.1">
    <property type="nucleotide sequence ID" value="XM_056007110.1"/>
</dbReference>
<evidence type="ECO:0000313" key="13">
    <source>
        <dbReference type="RefSeq" id="XP_055863082.1"/>
    </source>
</evidence>
<evidence type="ECO:0000256" key="7">
    <source>
        <dbReference type="ARBA" id="ARBA00023303"/>
    </source>
</evidence>
<comment type="subcellular location">
    <subcellularLocation>
        <location evidence="1">Membrane</location>
        <topology evidence="1">Multi-pass membrane protein</topology>
    </subcellularLocation>
</comment>
<keyword evidence="3 8" id="KW-0812">Transmembrane</keyword>
<evidence type="ECO:0000259" key="10">
    <source>
        <dbReference type="Pfam" id="PF07885"/>
    </source>
</evidence>
<dbReference type="Proteomes" id="UP001165740">
    <property type="component" value="Chromosome 12"/>
</dbReference>
<proteinExistence type="inferred from homology"/>
<evidence type="ECO:0000313" key="15">
    <source>
        <dbReference type="RefSeq" id="XP_055863084.1"/>
    </source>
</evidence>
<evidence type="ECO:0000313" key="12">
    <source>
        <dbReference type="RefSeq" id="XP_055863081.1"/>
    </source>
</evidence>
<dbReference type="OMA" id="RDQNDIT"/>
<dbReference type="GO" id="GO:0005886">
    <property type="term" value="C:plasma membrane"/>
    <property type="evidence" value="ECO:0007669"/>
    <property type="project" value="TreeGrafter"/>
</dbReference>
<feature type="transmembrane region" description="Helical" evidence="9">
    <location>
        <begin position="395"/>
        <end position="416"/>
    </location>
</feature>
<gene>
    <name evidence="12 13 14 15 16" type="primary">LOC106075433</name>
</gene>
<dbReference type="OrthoDB" id="297496at2759"/>
<feature type="transmembrane region" description="Helical" evidence="9">
    <location>
        <begin position="194"/>
        <end position="219"/>
    </location>
</feature>
<evidence type="ECO:0000256" key="2">
    <source>
        <dbReference type="ARBA" id="ARBA00022448"/>
    </source>
</evidence>
<evidence type="ECO:0000256" key="6">
    <source>
        <dbReference type="ARBA" id="ARBA00023136"/>
    </source>
</evidence>
<dbReference type="RefSeq" id="XP_055863083.1">
    <property type="nucleotide sequence ID" value="XM_056007108.1"/>
</dbReference>
<comment type="similarity">
    <text evidence="8">Belongs to the two pore domain potassium channel (TC 1.A.1.8) family.</text>
</comment>
<keyword evidence="2 8" id="KW-0813">Transport</keyword>
<dbReference type="GO" id="GO:0015271">
    <property type="term" value="F:outward rectifier potassium channel activity"/>
    <property type="evidence" value="ECO:0007669"/>
    <property type="project" value="TreeGrafter"/>
</dbReference>
<keyword evidence="5 8" id="KW-0406">Ion transport</keyword>
<evidence type="ECO:0000256" key="5">
    <source>
        <dbReference type="ARBA" id="ARBA00023065"/>
    </source>
</evidence>
<dbReference type="RefSeq" id="XP_055863081.1">
    <property type="nucleotide sequence ID" value="XM_056007106.1"/>
</dbReference>
<feature type="transmembrane region" description="Helical" evidence="9">
    <location>
        <begin position="459"/>
        <end position="480"/>
    </location>
</feature>
<dbReference type="SUPFAM" id="SSF81324">
    <property type="entry name" value="Voltage-gated potassium channels"/>
    <property type="match status" value="2"/>
</dbReference>
<dbReference type="GO" id="GO:0030322">
    <property type="term" value="P:stabilization of membrane potential"/>
    <property type="evidence" value="ECO:0007669"/>
    <property type="project" value="TreeGrafter"/>
</dbReference>
<reference evidence="12 13" key="1">
    <citation type="submission" date="2025-04" db="UniProtKB">
        <authorList>
            <consortium name="RefSeq"/>
        </authorList>
    </citation>
    <scope>IDENTIFICATION</scope>
</reference>
<name>A0A9W2YK38_BIOGL</name>
<keyword evidence="7 8" id="KW-0407">Ion channel</keyword>
<sequence>MQKELSSSFREIRDPFGSDAHVLLARLATFDEDHVPAEVIATDGKEPNGVTSASAPHQAVEPFSHSYKIAVAKISDESQDKSAVLVMDTDSQILIDHAPYSSGDAPDDQWVAPFSDSDDLDVRVEGDAPGGYCIEDTPLEKTKAGMQESENTTPVVVRTPGDILRNAALTIHAAVRITRAERLKRRAKWASKKLLVFILSHVGLTTIVGLYAVAGGFLFQYLEGQKPLEDAPVVQTRELLKINYTEIRQRHIDMLWNFTQEINILYPSDWKRKCEEILLAFQNDLTEAAVTTEEILVPETLPVAAKWTYPSALLYSVTIITTIGYGDTVPVTLEGKVASMLYALIGIPLVLLCLTNIGSFLAMTFRFTWKHTTHLGHFLVQSPKRNEPMVKTSEVRVPITVSVLTMFIYILSGAIIFSRWENWTFLDGYYFCFITLSTIGFGDFVPGKNTQTLDSNAKRVVCALYLLFGLALLSMIFQLIQDTITVISRRYASFLGLSEKQIEREMEESKDCSDEAEGKARIVPDDTGCSGDALSEKTPLSQRRNLVPQRRESCPVPKQEPLFNEPLTRMYSVPSDTLTRQLRLLKNKQLLARGGLHPVKERTAELSQLSHESLHKSESVDNIKDQLYQKYSIASNGEELQEQ</sequence>
<dbReference type="GeneID" id="106075433"/>
<dbReference type="RefSeq" id="XP_055863082.1">
    <property type="nucleotide sequence ID" value="XM_056007107.1"/>
</dbReference>
<evidence type="ECO:0000256" key="4">
    <source>
        <dbReference type="ARBA" id="ARBA00022989"/>
    </source>
</evidence>
<feature type="domain" description="Potassium channel" evidence="10">
    <location>
        <begin position="305"/>
        <end position="361"/>
    </location>
</feature>
<feature type="transmembrane region" description="Helical" evidence="9">
    <location>
        <begin position="340"/>
        <end position="362"/>
    </location>
</feature>
<feature type="domain" description="Potassium channel" evidence="10">
    <location>
        <begin position="405"/>
        <end position="485"/>
    </location>
</feature>
<keyword evidence="4 9" id="KW-1133">Transmembrane helix</keyword>
<dbReference type="InterPro" id="IPR003280">
    <property type="entry name" value="2pore_dom_K_chnl"/>
</dbReference>
<protein>
    <submittedName>
        <fullName evidence="12 13">TWiK family of potassium channels protein 18-like</fullName>
    </submittedName>
</protein>
<dbReference type="PRINTS" id="PR01333">
    <property type="entry name" value="2POREKCHANEL"/>
</dbReference>
<evidence type="ECO:0000256" key="1">
    <source>
        <dbReference type="ARBA" id="ARBA00004141"/>
    </source>
</evidence>
<evidence type="ECO:0000313" key="11">
    <source>
        <dbReference type="Proteomes" id="UP001165740"/>
    </source>
</evidence>
<evidence type="ECO:0000256" key="8">
    <source>
        <dbReference type="RuleBase" id="RU003857"/>
    </source>
</evidence>
<dbReference type="Gene3D" id="1.10.287.70">
    <property type="match status" value="1"/>
</dbReference>
<dbReference type="GO" id="GO:0022841">
    <property type="term" value="F:potassium ion leak channel activity"/>
    <property type="evidence" value="ECO:0007669"/>
    <property type="project" value="TreeGrafter"/>
</dbReference>
<evidence type="ECO:0000313" key="14">
    <source>
        <dbReference type="RefSeq" id="XP_055863083.1"/>
    </source>
</evidence>
<dbReference type="Pfam" id="PF07885">
    <property type="entry name" value="Ion_trans_2"/>
    <property type="match status" value="2"/>
</dbReference>